<comment type="subcellular location">
    <subcellularLocation>
        <location evidence="1">Endomembrane system</location>
        <topology evidence="1">Multi-pass membrane protein</topology>
    </subcellularLocation>
    <subcellularLocation>
        <location evidence="12">Membrane</location>
        <topology evidence="12">Multi-pass membrane protein</topology>
    </subcellularLocation>
</comment>
<dbReference type="GO" id="GO:0005886">
    <property type="term" value="C:plasma membrane"/>
    <property type="evidence" value="ECO:0007669"/>
    <property type="project" value="EnsemblFungi"/>
</dbReference>
<dbReference type="GO" id="GO:0005635">
    <property type="term" value="C:nuclear envelope"/>
    <property type="evidence" value="ECO:0007669"/>
    <property type="project" value="EnsemblFungi"/>
</dbReference>
<keyword evidence="4 12" id="KW-0812">Transmembrane</keyword>
<dbReference type="SFLD" id="SFLDS00003">
    <property type="entry name" value="Haloacid_Dehalogenase"/>
    <property type="match status" value="1"/>
</dbReference>
<dbReference type="InterPro" id="IPR023214">
    <property type="entry name" value="HAD_sf"/>
</dbReference>
<evidence type="ECO:0000259" key="13">
    <source>
        <dbReference type="SMART" id="SM00831"/>
    </source>
</evidence>
<feature type="transmembrane region" description="Helical" evidence="12">
    <location>
        <begin position="821"/>
        <end position="840"/>
    </location>
</feature>
<dbReference type="InterPro" id="IPR036412">
    <property type="entry name" value="HAD-like_sf"/>
</dbReference>
<evidence type="ECO:0000313" key="14">
    <source>
        <dbReference type="EMBL" id="KXN73594.1"/>
    </source>
</evidence>
<dbReference type="AlphaFoldDB" id="A0A137PF11"/>
<dbReference type="InterPro" id="IPR023298">
    <property type="entry name" value="ATPase_P-typ_TM_dom_sf"/>
</dbReference>
<dbReference type="SUPFAM" id="SSF81665">
    <property type="entry name" value="Calcium ATPase, transmembrane domain M"/>
    <property type="match status" value="1"/>
</dbReference>
<evidence type="ECO:0000313" key="15">
    <source>
        <dbReference type="Proteomes" id="UP000070444"/>
    </source>
</evidence>
<keyword evidence="7 12" id="KW-0067">ATP-binding</keyword>
<keyword evidence="3 12" id="KW-0109">Calcium transport</keyword>
<dbReference type="Gene3D" id="1.20.1110.10">
    <property type="entry name" value="Calcium-transporting ATPase, transmembrane domain"/>
    <property type="match status" value="1"/>
</dbReference>
<feature type="transmembrane region" description="Helical" evidence="12">
    <location>
        <begin position="289"/>
        <end position="315"/>
    </location>
</feature>
<accession>A0A137PF11</accession>
<dbReference type="GO" id="GO:0030026">
    <property type="term" value="P:intracellular manganese ion homeostasis"/>
    <property type="evidence" value="ECO:0007669"/>
    <property type="project" value="EnsemblFungi"/>
</dbReference>
<comment type="catalytic activity">
    <reaction evidence="12">
        <text>Ca(2+)(in) + ATP + H2O = Ca(2+)(out) + ADP + phosphate + H(+)</text>
        <dbReference type="Rhea" id="RHEA:18105"/>
        <dbReference type="ChEBI" id="CHEBI:15377"/>
        <dbReference type="ChEBI" id="CHEBI:15378"/>
        <dbReference type="ChEBI" id="CHEBI:29108"/>
        <dbReference type="ChEBI" id="CHEBI:30616"/>
        <dbReference type="ChEBI" id="CHEBI:43474"/>
        <dbReference type="ChEBI" id="CHEBI:456216"/>
        <dbReference type="EC" id="7.2.2.10"/>
    </reaction>
</comment>
<feature type="domain" description="Cation-transporting P-type ATPase N-terminal" evidence="13">
    <location>
        <begin position="7"/>
        <end position="92"/>
    </location>
</feature>
<dbReference type="SMART" id="SM00831">
    <property type="entry name" value="Cation_ATPase_N"/>
    <property type="match status" value="1"/>
</dbReference>
<dbReference type="Pfam" id="PF00122">
    <property type="entry name" value="E1-E2_ATPase"/>
    <property type="match status" value="1"/>
</dbReference>
<dbReference type="GO" id="GO:0005789">
    <property type="term" value="C:endoplasmic reticulum membrane"/>
    <property type="evidence" value="ECO:0007669"/>
    <property type="project" value="EnsemblFungi"/>
</dbReference>
<comment type="caution">
    <text evidence="12">Lacks conserved residue(s) required for the propagation of feature annotation.</text>
</comment>
<evidence type="ECO:0000256" key="6">
    <source>
        <dbReference type="ARBA" id="ARBA00022837"/>
    </source>
</evidence>
<dbReference type="NCBIfam" id="TIGR01522">
    <property type="entry name" value="ATPase-IIA2_Ca"/>
    <property type="match status" value="1"/>
</dbReference>
<keyword evidence="6 12" id="KW-0106">Calcium</keyword>
<dbReference type="InterPro" id="IPR023299">
    <property type="entry name" value="ATPase_P-typ_cyto_dom_N"/>
</dbReference>
<dbReference type="InterPro" id="IPR044492">
    <property type="entry name" value="P_typ_ATPase_HD_dom"/>
</dbReference>
<dbReference type="PRINTS" id="PR00119">
    <property type="entry name" value="CATATPASE"/>
</dbReference>
<evidence type="ECO:0000256" key="8">
    <source>
        <dbReference type="ARBA" id="ARBA00022967"/>
    </source>
</evidence>
<dbReference type="SUPFAM" id="SSF81660">
    <property type="entry name" value="Metal cation-transporting ATPase, ATP-binding domain N"/>
    <property type="match status" value="1"/>
</dbReference>
<dbReference type="OMA" id="KMHACET"/>
<dbReference type="EC" id="7.2.2.10" evidence="12"/>
<evidence type="ECO:0000256" key="2">
    <source>
        <dbReference type="ARBA" id="ARBA00022448"/>
    </source>
</evidence>
<feature type="transmembrane region" description="Helical" evidence="12">
    <location>
        <begin position="678"/>
        <end position="699"/>
    </location>
</feature>
<dbReference type="Pfam" id="PF00690">
    <property type="entry name" value="Cation_ATPase_N"/>
    <property type="match status" value="1"/>
</dbReference>
<feature type="transmembrane region" description="Helical" evidence="12">
    <location>
        <begin position="99"/>
        <end position="116"/>
    </location>
</feature>
<dbReference type="Pfam" id="PF00689">
    <property type="entry name" value="Cation_ATPase_C"/>
    <property type="match status" value="1"/>
</dbReference>
<dbReference type="STRING" id="796925.A0A137PF11"/>
<feature type="transmembrane region" description="Helical" evidence="12">
    <location>
        <begin position="751"/>
        <end position="771"/>
    </location>
</feature>
<evidence type="ECO:0000256" key="3">
    <source>
        <dbReference type="ARBA" id="ARBA00022568"/>
    </source>
</evidence>
<evidence type="ECO:0000256" key="7">
    <source>
        <dbReference type="ARBA" id="ARBA00022840"/>
    </source>
</evidence>
<dbReference type="PANTHER" id="PTHR42861">
    <property type="entry name" value="CALCIUM-TRANSPORTING ATPASE"/>
    <property type="match status" value="1"/>
</dbReference>
<dbReference type="EMBL" id="KQ964434">
    <property type="protein sequence ID" value="KXN73594.1"/>
    <property type="molecule type" value="Genomic_DNA"/>
</dbReference>
<dbReference type="InterPro" id="IPR006068">
    <property type="entry name" value="ATPase_P-typ_cation-transptr_C"/>
</dbReference>
<dbReference type="OrthoDB" id="3352408at2759"/>
<dbReference type="InterPro" id="IPR001757">
    <property type="entry name" value="P_typ_ATPase"/>
</dbReference>
<comment type="function">
    <text evidence="12">Catalyzes the hydrolysis of ATP coupled with the transport of calcium.</text>
</comment>
<evidence type="ECO:0000256" key="9">
    <source>
        <dbReference type="ARBA" id="ARBA00022989"/>
    </source>
</evidence>
<dbReference type="GO" id="GO:0005509">
    <property type="term" value="F:calcium ion binding"/>
    <property type="evidence" value="ECO:0007669"/>
    <property type="project" value="EnsemblFungi"/>
</dbReference>
<evidence type="ECO:0000256" key="10">
    <source>
        <dbReference type="ARBA" id="ARBA00023065"/>
    </source>
</evidence>
<dbReference type="InterPro" id="IPR004014">
    <property type="entry name" value="ATPase_P-typ_cation-transptr_N"/>
</dbReference>
<keyword evidence="5 12" id="KW-0547">Nucleotide-binding</keyword>
<proteinExistence type="inferred from homology"/>
<dbReference type="InterPro" id="IPR008250">
    <property type="entry name" value="ATPase_P-typ_transduc_dom_A_sf"/>
</dbReference>
<keyword evidence="11 12" id="KW-0472">Membrane</keyword>
<dbReference type="GO" id="GO:0140613">
    <property type="term" value="F:P-type manganese transporter activity"/>
    <property type="evidence" value="ECO:0007669"/>
    <property type="project" value="EnsemblFungi"/>
</dbReference>
<evidence type="ECO:0000256" key="5">
    <source>
        <dbReference type="ARBA" id="ARBA00022741"/>
    </source>
</evidence>
<dbReference type="GO" id="GO:0000139">
    <property type="term" value="C:Golgi membrane"/>
    <property type="evidence" value="ECO:0007669"/>
    <property type="project" value="EnsemblFungi"/>
</dbReference>
<dbReference type="InterPro" id="IPR006413">
    <property type="entry name" value="P-type_ATPase_IIA_PMR1"/>
</dbReference>
<dbReference type="SUPFAM" id="SSF81653">
    <property type="entry name" value="Calcium ATPase, transduction domain A"/>
    <property type="match status" value="1"/>
</dbReference>
<dbReference type="Gene3D" id="2.70.150.10">
    <property type="entry name" value="Calcium-transporting ATPase, cytoplasmic transduction domain A"/>
    <property type="match status" value="1"/>
</dbReference>
<evidence type="ECO:0000256" key="12">
    <source>
        <dbReference type="RuleBase" id="RU361146"/>
    </source>
</evidence>
<keyword evidence="2 12" id="KW-0813">Transport</keyword>
<dbReference type="PRINTS" id="PR00120">
    <property type="entry name" value="HATPASE"/>
</dbReference>
<sequence>MQNFNLPPYHAKAEDIVNHFHPNSQKDRNKILSKPPGYLPAEFIKVREVHGFNILEGKPKPSLLEKIWDNLMDNQMLLLLLGSAVISAALGQWDDSISILVAIIIVFTVGFIQELRSDESIQKLTKLEDPMSKVYRNGQLEPVAVKFLLPGEIIKVFTGDRIPADVRWIETQDLLVDESNLTGESEPVQKIWEPIQEYDLALSARRNLGYMGSMVHSGYGIGIVIGIGKETELGKIVTSLDEIEEAKSPLQESMNDLSQQLTKISLILIVFLVLWGVLMGSNWLELVTIGVSLAVAAIPEGLPIVVTVTLALGVLRMSKDHILVKNLPSVETLGSINVLCLDKTGTITENLISVHEVYISGEPIHSPRSSQPSSPRLSSNIKLLATIANLCNDANFTDQRWVGQSTDIGLLQWSLTVLNKDLRNDLTKTTINPFSSSAKWMSIQYQNHPHYFKGSLEATLAKCKKYISNHNQISITPSFEQSIWNVHNRWASQGFRVLALAKGDQLDQLVFCGLVALSDPPRPEVESTLFDLQRSGIKPVIITGDSPITAHSIARQIGLPVHDVTQDCIIGTDLERMSDRELGEALDRVWIFARTTPQHKLRIVSAFQARGDVVAMTGDGVNDTPALRLSDLGVAMGGPGASDVARESAQLILVKDNLRGLVSGVAEGRGIFNNIQNFLTFQLSTSLATLMLVALTTLFKLGNPLNAMQILYVNILMDGPPAQSLGVEAYDPAIVTQPPRQRNTSLLTPALLTRVIVNGVLMGFGTFFVYLKTRDPEVSISSRATTMTFTALVVFDMVNALTCRSPSKILGYHSLPHNWSFYASVGASLLGHVLVLYVPFLQKVFQTEAISARDWLFLIIMSSLIIIVDGIIKYRWYGLSTHSNTIYKPVATHDDQEELNELRIVVESKV</sequence>
<dbReference type="Gene3D" id="3.40.1110.10">
    <property type="entry name" value="Calcium-transporting ATPase, cytoplasmic domain N"/>
    <property type="match status" value="1"/>
</dbReference>
<dbReference type="InterPro" id="IPR059000">
    <property type="entry name" value="ATPase_P-type_domA"/>
</dbReference>
<dbReference type="NCBIfam" id="TIGR01494">
    <property type="entry name" value="ATPase_P-type"/>
    <property type="match status" value="2"/>
</dbReference>
<dbReference type="GO" id="GO:0006874">
    <property type="term" value="P:intracellular calcium ion homeostasis"/>
    <property type="evidence" value="ECO:0007669"/>
    <property type="project" value="EnsemblFungi"/>
</dbReference>
<keyword evidence="8" id="KW-1278">Translocase</keyword>
<keyword evidence="9 12" id="KW-1133">Transmembrane helix</keyword>
<dbReference type="GO" id="GO:0005524">
    <property type="term" value="F:ATP binding"/>
    <property type="evidence" value="ECO:0007669"/>
    <property type="project" value="UniProtKB-KW"/>
</dbReference>
<organism evidence="14 15">
    <name type="scientific">Conidiobolus coronatus (strain ATCC 28846 / CBS 209.66 / NRRL 28638)</name>
    <name type="common">Delacroixia coronata</name>
    <dbReference type="NCBI Taxonomy" id="796925"/>
    <lineage>
        <taxon>Eukaryota</taxon>
        <taxon>Fungi</taxon>
        <taxon>Fungi incertae sedis</taxon>
        <taxon>Zoopagomycota</taxon>
        <taxon>Entomophthoromycotina</taxon>
        <taxon>Entomophthoromycetes</taxon>
        <taxon>Entomophthorales</taxon>
        <taxon>Ancylistaceae</taxon>
        <taxon>Conidiobolus</taxon>
    </lineage>
</organism>
<dbReference type="Gene3D" id="3.40.50.1000">
    <property type="entry name" value="HAD superfamily/HAD-like"/>
    <property type="match status" value="1"/>
</dbReference>
<feature type="transmembrane region" description="Helical" evidence="12">
    <location>
        <begin position="852"/>
        <end position="872"/>
    </location>
</feature>
<dbReference type="SFLD" id="SFLDF00027">
    <property type="entry name" value="p-type_atpase"/>
    <property type="match status" value="1"/>
</dbReference>
<dbReference type="GO" id="GO:0016236">
    <property type="term" value="P:macroautophagy"/>
    <property type="evidence" value="ECO:0007669"/>
    <property type="project" value="EnsemblFungi"/>
</dbReference>
<feature type="transmembrane region" description="Helical" evidence="12">
    <location>
        <begin position="264"/>
        <end position="283"/>
    </location>
</feature>
<dbReference type="PROSITE" id="PS00154">
    <property type="entry name" value="ATPASE_E1_E2"/>
    <property type="match status" value="1"/>
</dbReference>
<evidence type="ECO:0000256" key="1">
    <source>
        <dbReference type="ARBA" id="ARBA00004127"/>
    </source>
</evidence>
<dbReference type="InterPro" id="IPR018303">
    <property type="entry name" value="ATPase_P-typ_P_site"/>
</dbReference>
<dbReference type="GO" id="GO:0005388">
    <property type="term" value="F:P-type calcium transporter activity"/>
    <property type="evidence" value="ECO:0007669"/>
    <property type="project" value="UniProtKB-EC"/>
</dbReference>
<dbReference type="Pfam" id="PF13246">
    <property type="entry name" value="Cation_ATPase"/>
    <property type="match status" value="1"/>
</dbReference>
<dbReference type="SUPFAM" id="SSF56784">
    <property type="entry name" value="HAD-like"/>
    <property type="match status" value="1"/>
</dbReference>
<protein>
    <recommendedName>
        <fullName evidence="12">Calcium-transporting ATPase</fullName>
        <ecNumber evidence="12">7.2.2.10</ecNumber>
    </recommendedName>
</protein>
<name>A0A137PF11_CONC2</name>
<dbReference type="GO" id="GO:0016887">
    <property type="term" value="F:ATP hydrolysis activity"/>
    <property type="evidence" value="ECO:0007669"/>
    <property type="project" value="InterPro"/>
</dbReference>
<keyword evidence="10 12" id="KW-0406">Ion transport</keyword>
<evidence type="ECO:0000256" key="4">
    <source>
        <dbReference type="ARBA" id="ARBA00022692"/>
    </source>
</evidence>
<reference evidence="14 15" key="1">
    <citation type="journal article" date="2015" name="Genome Biol. Evol.">
        <title>Phylogenomic analyses indicate that early fungi evolved digesting cell walls of algal ancestors of land plants.</title>
        <authorList>
            <person name="Chang Y."/>
            <person name="Wang S."/>
            <person name="Sekimoto S."/>
            <person name="Aerts A.L."/>
            <person name="Choi C."/>
            <person name="Clum A."/>
            <person name="LaButti K.M."/>
            <person name="Lindquist E.A."/>
            <person name="Yee Ngan C."/>
            <person name="Ohm R.A."/>
            <person name="Salamov A.A."/>
            <person name="Grigoriev I.V."/>
            <person name="Spatafora J.W."/>
            <person name="Berbee M.L."/>
        </authorList>
    </citation>
    <scope>NUCLEOTIDE SEQUENCE [LARGE SCALE GENOMIC DNA]</scope>
    <source>
        <strain evidence="14 15">NRRL 28638</strain>
    </source>
</reference>
<comment type="similarity">
    <text evidence="12">Belongs to the cation transport ATPase (P-type) (TC 3.A.3) family.</text>
</comment>
<dbReference type="Proteomes" id="UP000070444">
    <property type="component" value="Unassembled WGS sequence"/>
</dbReference>
<gene>
    <name evidence="14" type="ORF">CONCODRAFT_77260</name>
</gene>
<keyword evidence="15" id="KW-1185">Reference proteome</keyword>
<dbReference type="SFLD" id="SFLDG00002">
    <property type="entry name" value="C1.7:_P-type_atpase_like"/>
    <property type="match status" value="1"/>
</dbReference>
<evidence type="ECO:0000256" key="11">
    <source>
        <dbReference type="ARBA" id="ARBA00023136"/>
    </source>
</evidence>
<feature type="transmembrane region" description="Helical" evidence="12">
    <location>
        <begin position="76"/>
        <end position="93"/>
    </location>
</feature>